<accession>A0A0A9WXE3</accession>
<reference evidence="4" key="2">
    <citation type="submission" date="2014-07" db="EMBL/GenBank/DDBJ databases">
        <authorList>
            <person name="Hull J."/>
        </authorList>
    </citation>
    <scope>NUCLEOTIDE SEQUENCE</scope>
</reference>
<dbReference type="AlphaFoldDB" id="A0A0A9WXE3"/>
<gene>
    <name evidence="4" type="ORF">CM83_23731</name>
</gene>
<evidence type="ECO:0000256" key="2">
    <source>
        <dbReference type="SAM" id="MobiDB-lite"/>
    </source>
</evidence>
<sequence length="121" mass="13804">MDSSNLYSDQEWSSSYEDTNRISRSTSISPEYQVPQPSSIVPHKTSNTPSQLSLHRLKKIPVKPKENEDTNPDFLYLMSLMPYIKGMTAVQKLMLRAEFSAAVMKILSKKSPMEEFDNEAN</sequence>
<comment type="subcellular location">
    <subcellularLocation>
        <location evidence="1">Nucleus</location>
    </subcellularLocation>
</comment>
<feature type="domain" description="BESS" evidence="3">
    <location>
        <begin position="70"/>
        <end position="109"/>
    </location>
</feature>
<dbReference type="InterPro" id="IPR004210">
    <property type="entry name" value="BESS_motif"/>
</dbReference>
<keyword evidence="1" id="KW-0539">Nucleus</keyword>
<dbReference type="EMBL" id="GBHO01032431">
    <property type="protein sequence ID" value="JAG11173.1"/>
    <property type="molecule type" value="Transcribed_RNA"/>
</dbReference>
<dbReference type="Pfam" id="PF02944">
    <property type="entry name" value="BESS"/>
    <property type="match status" value="1"/>
</dbReference>
<name>A0A0A9WXE3_LYGHE</name>
<reference evidence="4" key="1">
    <citation type="journal article" date="2014" name="PLoS ONE">
        <title>Transcriptome-Based Identification of ABC Transporters in the Western Tarnished Plant Bug Lygus hesperus.</title>
        <authorList>
            <person name="Hull J.J."/>
            <person name="Chaney K."/>
            <person name="Geib S.M."/>
            <person name="Fabrick J.A."/>
            <person name="Brent C.S."/>
            <person name="Walsh D."/>
            <person name="Lavine L.C."/>
        </authorList>
    </citation>
    <scope>NUCLEOTIDE SEQUENCE</scope>
</reference>
<dbReference type="GO" id="GO:0005634">
    <property type="term" value="C:nucleus"/>
    <property type="evidence" value="ECO:0007669"/>
    <property type="project" value="UniProtKB-SubCell"/>
</dbReference>
<evidence type="ECO:0000259" key="3">
    <source>
        <dbReference type="PROSITE" id="PS51031"/>
    </source>
</evidence>
<dbReference type="GO" id="GO:0003677">
    <property type="term" value="F:DNA binding"/>
    <property type="evidence" value="ECO:0007669"/>
    <property type="project" value="InterPro"/>
</dbReference>
<evidence type="ECO:0000256" key="1">
    <source>
        <dbReference type="PROSITE-ProRule" id="PRU00371"/>
    </source>
</evidence>
<protein>
    <recommendedName>
        <fullName evidence="3">BESS domain-containing protein</fullName>
    </recommendedName>
</protein>
<organism evidence="4">
    <name type="scientific">Lygus hesperus</name>
    <name type="common">Western plant bug</name>
    <dbReference type="NCBI Taxonomy" id="30085"/>
    <lineage>
        <taxon>Eukaryota</taxon>
        <taxon>Metazoa</taxon>
        <taxon>Ecdysozoa</taxon>
        <taxon>Arthropoda</taxon>
        <taxon>Hexapoda</taxon>
        <taxon>Insecta</taxon>
        <taxon>Pterygota</taxon>
        <taxon>Neoptera</taxon>
        <taxon>Paraneoptera</taxon>
        <taxon>Hemiptera</taxon>
        <taxon>Heteroptera</taxon>
        <taxon>Panheteroptera</taxon>
        <taxon>Cimicomorpha</taxon>
        <taxon>Miridae</taxon>
        <taxon>Mirini</taxon>
        <taxon>Lygus</taxon>
    </lineage>
</organism>
<dbReference type="PROSITE" id="PS51031">
    <property type="entry name" value="BESS"/>
    <property type="match status" value="1"/>
</dbReference>
<feature type="region of interest" description="Disordered" evidence="2">
    <location>
        <begin position="1"/>
        <end position="52"/>
    </location>
</feature>
<proteinExistence type="predicted"/>
<evidence type="ECO:0000313" key="4">
    <source>
        <dbReference type="EMBL" id="JAG11173.1"/>
    </source>
</evidence>